<sequence length="320" mass="33757">MALAADADGRCEIFTWDARTGTTRRVTDSRDGTLHCAVDADARVWWFAEDRSGRGRWYFQDFGGGPAVPGLAGLRPGLPYGLAVSDTGTAAIGLGDGRRTTVHLGTTGGPGRPVLTVDGAALLTGISPTGRLLAVSGPAGSDRAVTLVGCSDGEAAEVARLSGRRGRLWALGFAPGAAVDGELLLVQEADERYLLASWTPGGGLRSHDWCRFDTEITARWYPAGRRVLVRQDRHGRSTLATADLDRCTLTTVRTPPGTLLDAAPHPGDDVHYLWTDTTTPRSCAPRPAPGCPRSAACPRPFPAGTATCGRPARTDRCTPC</sequence>
<organism evidence="1 2">
    <name type="scientific">Streptomyces endophytica</name>
    <dbReference type="NCBI Taxonomy" id="2991496"/>
    <lineage>
        <taxon>Bacteria</taxon>
        <taxon>Bacillati</taxon>
        <taxon>Actinomycetota</taxon>
        <taxon>Actinomycetes</taxon>
        <taxon>Kitasatosporales</taxon>
        <taxon>Streptomycetaceae</taxon>
        <taxon>Streptomyces</taxon>
    </lineage>
</organism>
<dbReference type="InterPro" id="IPR015943">
    <property type="entry name" value="WD40/YVTN_repeat-like_dom_sf"/>
</dbReference>
<dbReference type="EMBL" id="CP110636">
    <property type="protein sequence ID" value="UZJ32718.1"/>
    <property type="molecule type" value="Genomic_DNA"/>
</dbReference>
<reference evidence="1" key="1">
    <citation type="submission" date="2022-11" db="EMBL/GenBank/DDBJ databases">
        <title>Identification and genomic analyses of a novel endophytic actinobacterium Streptomyces endophytica sp. nov. with potential for biocontrol of Yam anthracnose.</title>
        <authorList>
            <person name="Huang X."/>
        </authorList>
    </citation>
    <scope>NUCLEOTIDE SEQUENCE</scope>
    <source>
        <strain evidence="1">HNM0140</strain>
    </source>
</reference>
<protein>
    <submittedName>
        <fullName evidence="1">Uncharacterized protein</fullName>
    </submittedName>
</protein>
<evidence type="ECO:0000313" key="2">
    <source>
        <dbReference type="Proteomes" id="UP001164959"/>
    </source>
</evidence>
<dbReference type="Proteomes" id="UP001164959">
    <property type="component" value="Chromosome"/>
</dbReference>
<evidence type="ECO:0000313" key="1">
    <source>
        <dbReference type="EMBL" id="UZJ32718.1"/>
    </source>
</evidence>
<name>A0ABY6PGV2_9ACTN</name>
<keyword evidence="2" id="KW-1185">Reference proteome</keyword>
<dbReference type="RefSeq" id="WP_265363938.1">
    <property type="nucleotide sequence ID" value="NZ_CP110636.1"/>
</dbReference>
<proteinExistence type="predicted"/>
<dbReference type="Gene3D" id="2.130.10.10">
    <property type="entry name" value="YVTN repeat-like/Quinoprotein amine dehydrogenase"/>
    <property type="match status" value="1"/>
</dbReference>
<dbReference type="SUPFAM" id="SSF82171">
    <property type="entry name" value="DPP6 N-terminal domain-like"/>
    <property type="match status" value="1"/>
</dbReference>
<gene>
    <name evidence="1" type="ORF">OJ254_23615</name>
</gene>
<accession>A0ABY6PGV2</accession>